<sequence>MKLKDLIWVFVILGITAFVAFPLTRSLFETATNNYPYFMGFIKTAILASMGEILVNRIKKGSYFSEKGIIAKFIVWGFLGMVFVLIFKVFASGIVAAQTVSLLPSISDNNFLSNLLTAFLISFFMNLFFAPSFMILHRITDNYIELGMGNPKQILKVKFSLVIDRIDWKFFFGFVVIKTIPLFWIPAHTITFLLPENYRVLMAAYLSIALGIILTFSKTSKVASKQQ</sequence>
<keyword evidence="1" id="KW-1133">Transmembrane helix</keyword>
<feature type="transmembrane region" description="Helical" evidence="1">
    <location>
        <begin position="200"/>
        <end position="217"/>
    </location>
</feature>
<feature type="transmembrane region" description="Helical" evidence="1">
    <location>
        <begin position="115"/>
        <end position="136"/>
    </location>
</feature>
<evidence type="ECO:0008006" key="4">
    <source>
        <dbReference type="Google" id="ProtNLM"/>
    </source>
</evidence>
<organism evidence="2 3">
    <name type="scientific">Peloplasma aerotolerans</name>
    <dbReference type="NCBI Taxonomy" id="3044389"/>
    <lineage>
        <taxon>Bacteria</taxon>
        <taxon>Bacillati</taxon>
        <taxon>Mycoplasmatota</taxon>
        <taxon>Mollicutes</taxon>
        <taxon>Acholeplasmatales</taxon>
        <taxon>Acholeplasmataceae</taxon>
        <taxon>Peloplasma</taxon>
    </lineage>
</organism>
<feature type="transmembrane region" description="Helical" evidence="1">
    <location>
        <begin position="7"/>
        <end position="23"/>
    </location>
</feature>
<dbReference type="AlphaFoldDB" id="A0AAW6U880"/>
<dbReference type="EMBL" id="JASCXW010000003">
    <property type="protein sequence ID" value="MDI6452276.1"/>
    <property type="molecule type" value="Genomic_DNA"/>
</dbReference>
<accession>A0AAW6U880</accession>
<keyword evidence="1" id="KW-0472">Membrane</keyword>
<evidence type="ECO:0000256" key="1">
    <source>
        <dbReference type="SAM" id="Phobius"/>
    </source>
</evidence>
<feature type="transmembrane region" description="Helical" evidence="1">
    <location>
        <begin position="75"/>
        <end position="95"/>
    </location>
</feature>
<dbReference type="Proteomes" id="UP001431532">
    <property type="component" value="Unassembled WGS sequence"/>
</dbReference>
<evidence type="ECO:0000313" key="3">
    <source>
        <dbReference type="Proteomes" id="UP001431532"/>
    </source>
</evidence>
<evidence type="ECO:0000313" key="2">
    <source>
        <dbReference type="EMBL" id="MDI6452276.1"/>
    </source>
</evidence>
<comment type="caution">
    <text evidence="2">The sequence shown here is derived from an EMBL/GenBank/DDBJ whole genome shotgun (WGS) entry which is preliminary data.</text>
</comment>
<reference evidence="2" key="1">
    <citation type="submission" date="2023-05" db="EMBL/GenBank/DDBJ databases">
        <title>Mariniplasma microaerophilum sp. nov., a novel anaerobic mollicute isolated from terrestrial mud volcano, Taman Peninsula, Russia.</title>
        <authorList>
            <person name="Khomyakova M.A."/>
            <person name="Merkel A.Y."/>
            <person name="Slobodkin A.I."/>
        </authorList>
    </citation>
    <scope>NUCLEOTIDE SEQUENCE</scope>
    <source>
        <strain evidence="2">M4Ah</strain>
    </source>
</reference>
<protein>
    <recommendedName>
        <fullName evidence="4">Mpv17/PMP22 family protein</fullName>
    </recommendedName>
</protein>
<gene>
    <name evidence="2" type="ORF">QJ521_01760</name>
</gene>
<dbReference type="RefSeq" id="WP_282838691.1">
    <property type="nucleotide sequence ID" value="NZ_JASCXW010000003.1"/>
</dbReference>
<keyword evidence="3" id="KW-1185">Reference proteome</keyword>
<name>A0AAW6U880_9MOLU</name>
<feature type="transmembrane region" description="Helical" evidence="1">
    <location>
        <begin position="170"/>
        <end position="194"/>
    </location>
</feature>
<proteinExistence type="predicted"/>
<feature type="transmembrane region" description="Helical" evidence="1">
    <location>
        <begin position="35"/>
        <end position="55"/>
    </location>
</feature>
<keyword evidence="1" id="KW-0812">Transmembrane</keyword>